<protein>
    <recommendedName>
        <fullName evidence="4">DUF4005 domain-containing protein</fullName>
    </recommendedName>
</protein>
<feature type="compositionally biased region" description="Polar residues" evidence="1">
    <location>
        <begin position="26"/>
        <end position="38"/>
    </location>
</feature>
<accession>A0ABQ7A868</accession>
<dbReference type="EMBL" id="QGKV02002055">
    <property type="protein sequence ID" value="KAF3493833.1"/>
    <property type="molecule type" value="Genomic_DNA"/>
</dbReference>
<dbReference type="Proteomes" id="UP000266723">
    <property type="component" value="Unassembled WGS sequence"/>
</dbReference>
<feature type="region of interest" description="Disordered" evidence="1">
    <location>
        <begin position="220"/>
        <end position="240"/>
    </location>
</feature>
<feature type="compositionally biased region" description="Basic residues" evidence="1">
    <location>
        <begin position="125"/>
        <end position="134"/>
    </location>
</feature>
<comment type="caution">
    <text evidence="2">The sequence shown here is derived from an EMBL/GenBank/DDBJ whole genome shotgun (WGS) entry which is preliminary data.</text>
</comment>
<feature type="region of interest" description="Disordered" evidence="1">
    <location>
        <begin position="1"/>
        <end position="38"/>
    </location>
</feature>
<feature type="compositionally biased region" description="Basic and acidic residues" evidence="1">
    <location>
        <begin position="112"/>
        <end position="124"/>
    </location>
</feature>
<feature type="compositionally biased region" description="Basic and acidic residues" evidence="1">
    <location>
        <begin position="1"/>
        <end position="12"/>
    </location>
</feature>
<evidence type="ECO:0000313" key="3">
    <source>
        <dbReference type="Proteomes" id="UP000266723"/>
    </source>
</evidence>
<evidence type="ECO:0000256" key="1">
    <source>
        <dbReference type="SAM" id="MobiDB-lite"/>
    </source>
</evidence>
<name>A0ABQ7A868_BRACR</name>
<organism evidence="2 3">
    <name type="scientific">Brassica cretica</name>
    <name type="common">Mustard</name>
    <dbReference type="NCBI Taxonomy" id="69181"/>
    <lineage>
        <taxon>Eukaryota</taxon>
        <taxon>Viridiplantae</taxon>
        <taxon>Streptophyta</taxon>
        <taxon>Embryophyta</taxon>
        <taxon>Tracheophyta</taxon>
        <taxon>Spermatophyta</taxon>
        <taxon>Magnoliopsida</taxon>
        <taxon>eudicotyledons</taxon>
        <taxon>Gunneridae</taxon>
        <taxon>Pentapetalae</taxon>
        <taxon>rosids</taxon>
        <taxon>malvids</taxon>
        <taxon>Brassicales</taxon>
        <taxon>Brassicaceae</taxon>
        <taxon>Brassiceae</taxon>
        <taxon>Brassica</taxon>
    </lineage>
</organism>
<reference evidence="2 3" key="1">
    <citation type="journal article" date="2020" name="BMC Genomics">
        <title>Intraspecific diversification of the crop wild relative Brassica cretica Lam. using demographic model selection.</title>
        <authorList>
            <person name="Kioukis A."/>
            <person name="Michalopoulou V.A."/>
            <person name="Briers L."/>
            <person name="Pirintsos S."/>
            <person name="Studholme D.J."/>
            <person name="Pavlidis P."/>
            <person name="Sarris P.F."/>
        </authorList>
    </citation>
    <scope>NUCLEOTIDE SEQUENCE [LARGE SCALE GENOMIC DNA]</scope>
    <source>
        <strain evidence="3">cv. PFS-1207/04</strain>
    </source>
</reference>
<evidence type="ECO:0008006" key="4">
    <source>
        <dbReference type="Google" id="ProtNLM"/>
    </source>
</evidence>
<gene>
    <name evidence="2" type="ORF">DY000_02056542</name>
</gene>
<sequence length="240" mass="27437">MRSHDDGSRNERESDDGLNYWGDSKAPTTPTKKNLVYNQTTQRPIAIELKLPNSLPRNPENPSVKNQGTSQLHNIISSQRQYSNKPQVEQGLTAYESRDKEKAFENTTSPKPYEEYFTKSDGRSSHPHHSRFRPAYRTPENIFEAEEISQARRESDEQTRQPLQAVQIRQGATRKHDNLERKLEQQTSLTPDSVRLAHGHHREVDEATNPWFSIRLQARRDVAEPTPTAGAADQKTVALS</sequence>
<evidence type="ECO:0000313" key="2">
    <source>
        <dbReference type="EMBL" id="KAF3493833.1"/>
    </source>
</evidence>
<keyword evidence="3" id="KW-1185">Reference proteome</keyword>
<feature type="region of interest" description="Disordered" evidence="1">
    <location>
        <begin position="99"/>
        <end position="135"/>
    </location>
</feature>
<proteinExistence type="predicted"/>